<proteinExistence type="predicted"/>
<dbReference type="AlphaFoldDB" id="A0ABD5WZX5"/>
<evidence type="ECO:0000313" key="3">
    <source>
        <dbReference type="Proteomes" id="UP001596388"/>
    </source>
</evidence>
<name>A0ABD5WZX5_9EURY</name>
<feature type="transmembrane region" description="Helical" evidence="1">
    <location>
        <begin position="54"/>
        <end position="72"/>
    </location>
</feature>
<evidence type="ECO:0000256" key="1">
    <source>
        <dbReference type="SAM" id="Phobius"/>
    </source>
</evidence>
<dbReference type="EMBL" id="JBHTAG010000003">
    <property type="protein sequence ID" value="MFC7097807.1"/>
    <property type="molecule type" value="Genomic_DNA"/>
</dbReference>
<comment type="caution">
    <text evidence="2">The sequence shown here is derived from an EMBL/GenBank/DDBJ whole genome shotgun (WGS) entry which is preliminary data.</text>
</comment>
<protein>
    <submittedName>
        <fullName evidence="2">Uncharacterized protein</fullName>
    </submittedName>
</protein>
<gene>
    <name evidence="2" type="ORF">ACFQKD_10875</name>
</gene>
<reference evidence="2 3" key="1">
    <citation type="journal article" date="2019" name="Int. J. Syst. Evol. Microbiol.">
        <title>The Global Catalogue of Microorganisms (GCM) 10K type strain sequencing project: providing services to taxonomists for standard genome sequencing and annotation.</title>
        <authorList>
            <consortium name="The Broad Institute Genomics Platform"/>
            <consortium name="The Broad Institute Genome Sequencing Center for Infectious Disease"/>
            <person name="Wu L."/>
            <person name="Ma J."/>
        </authorList>
    </citation>
    <scope>NUCLEOTIDE SEQUENCE [LARGE SCALE GENOMIC DNA]</scope>
    <source>
        <strain evidence="2 3">DT55</strain>
    </source>
</reference>
<dbReference type="Proteomes" id="UP001596388">
    <property type="component" value="Unassembled WGS sequence"/>
</dbReference>
<sequence>MSDDRRPGTARDRAVAAAAAALVVAHLGVAAAGVAAYGDVPGWTGGIAGPADGGVLVAAVALAASVGAWLGGRPATSTERARRVELAGGLVVFPGAWVALLVAFVPRSLLVTVPFELLPLAANALPALAVLVVVYGFGPFAAGDDARRDVDLRWNERN</sequence>
<feature type="transmembrane region" description="Helical" evidence="1">
    <location>
        <begin position="117"/>
        <end position="138"/>
    </location>
</feature>
<keyword evidence="3" id="KW-1185">Reference proteome</keyword>
<dbReference type="RefSeq" id="WP_276237697.1">
    <property type="nucleotide sequence ID" value="NZ_CP119989.1"/>
</dbReference>
<keyword evidence="1" id="KW-0472">Membrane</keyword>
<organism evidence="2 3">
    <name type="scientific">Halobaculum marinum</name>
    <dbReference type="NCBI Taxonomy" id="3031996"/>
    <lineage>
        <taxon>Archaea</taxon>
        <taxon>Methanobacteriati</taxon>
        <taxon>Methanobacteriota</taxon>
        <taxon>Stenosarchaea group</taxon>
        <taxon>Halobacteria</taxon>
        <taxon>Halobacteriales</taxon>
        <taxon>Haloferacaceae</taxon>
        <taxon>Halobaculum</taxon>
    </lineage>
</organism>
<keyword evidence="1" id="KW-1133">Transmembrane helix</keyword>
<evidence type="ECO:0000313" key="2">
    <source>
        <dbReference type="EMBL" id="MFC7097807.1"/>
    </source>
</evidence>
<keyword evidence="1" id="KW-0812">Transmembrane</keyword>
<dbReference type="GeneID" id="79271279"/>
<accession>A0ABD5WZX5</accession>
<feature type="transmembrane region" description="Helical" evidence="1">
    <location>
        <begin position="84"/>
        <end position="105"/>
    </location>
</feature>